<dbReference type="GeneID" id="68871001"/>
<organism evidence="3 4">
    <name type="scientific">Pseudosulfitobacter pseudonitzschiae</name>
    <dbReference type="NCBI Taxonomy" id="1402135"/>
    <lineage>
        <taxon>Bacteria</taxon>
        <taxon>Pseudomonadati</taxon>
        <taxon>Pseudomonadota</taxon>
        <taxon>Alphaproteobacteria</taxon>
        <taxon>Rhodobacterales</taxon>
        <taxon>Roseobacteraceae</taxon>
        <taxon>Pseudosulfitobacter</taxon>
    </lineage>
</organism>
<feature type="transmembrane region" description="Helical" evidence="1">
    <location>
        <begin position="216"/>
        <end position="237"/>
    </location>
</feature>
<protein>
    <recommendedName>
        <fullName evidence="2">EamA domain-containing protein</fullName>
    </recommendedName>
</protein>
<proteinExistence type="predicted"/>
<dbReference type="InterPro" id="IPR000620">
    <property type="entry name" value="EamA_dom"/>
</dbReference>
<dbReference type="Proteomes" id="UP000027746">
    <property type="component" value="Unassembled WGS sequence"/>
</dbReference>
<feature type="domain" description="EamA" evidence="2">
    <location>
        <begin position="157"/>
        <end position="284"/>
    </location>
</feature>
<dbReference type="Pfam" id="PF00892">
    <property type="entry name" value="EamA"/>
    <property type="match status" value="2"/>
</dbReference>
<feature type="transmembrane region" description="Helical" evidence="1">
    <location>
        <begin position="35"/>
        <end position="63"/>
    </location>
</feature>
<dbReference type="InterPro" id="IPR037185">
    <property type="entry name" value="EmrE-like"/>
</dbReference>
<feature type="transmembrane region" description="Helical" evidence="1">
    <location>
        <begin position="108"/>
        <end position="125"/>
    </location>
</feature>
<accession>A0A073J2W5</accession>
<dbReference type="EMBL" id="JAMD01000004">
    <property type="protein sequence ID" value="KEJ96180.1"/>
    <property type="molecule type" value="Genomic_DNA"/>
</dbReference>
<feature type="transmembrane region" description="Helical" evidence="1">
    <location>
        <begin position="132"/>
        <end position="151"/>
    </location>
</feature>
<evidence type="ECO:0000256" key="1">
    <source>
        <dbReference type="SAM" id="Phobius"/>
    </source>
</evidence>
<sequence length="308" mass="33232">MPHHVLPREDRTAMGLTAMAGAVVFFTMIDTSAKWLVLAGLPALQVVFVRYAVHFLLALAVFVPREGREALVSMAPGKQILRSAFLLGSTALNFNALYYLPITVTTTIMFAGPIVVTLLAIPLLGERVGMHRIIAVCVGFVGVLVVMQPWGAEFHPAMFLNLGALVCASLYFLMTRLLAGVESNATSQTWSSGLATVCIAPFALSSWVWPQAPADWVFFALIGIFGGTGHILATWAHRMADASILAPVVYIQIVLAAVSGIIFFSQWPTLWTLAGGLIIIAAGFYIWQRERILGKRAAADKAANIAPH</sequence>
<reference evidence="3 4" key="1">
    <citation type="submission" date="2014-01" db="EMBL/GenBank/DDBJ databases">
        <title>Sulfitobacter sp. H3 (MCCC 1A00686) Genome Sequencing.</title>
        <authorList>
            <person name="Lai Q."/>
            <person name="Hong Z."/>
        </authorList>
    </citation>
    <scope>NUCLEOTIDE SEQUENCE [LARGE SCALE GENOMIC DNA]</scope>
    <source>
        <strain evidence="3 4">H3</strain>
    </source>
</reference>
<name>A0A073J2W5_9RHOB</name>
<dbReference type="GO" id="GO:0016020">
    <property type="term" value="C:membrane"/>
    <property type="evidence" value="ECO:0007669"/>
    <property type="project" value="InterPro"/>
</dbReference>
<evidence type="ECO:0000313" key="3">
    <source>
        <dbReference type="EMBL" id="KEJ96180.1"/>
    </source>
</evidence>
<feature type="transmembrane region" description="Helical" evidence="1">
    <location>
        <begin position="190"/>
        <end position="210"/>
    </location>
</feature>
<dbReference type="SUPFAM" id="SSF103481">
    <property type="entry name" value="Multidrug resistance efflux transporter EmrE"/>
    <property type="match status" value="2"/>
</dbReference>
<dbReference type="AlphaFoldDB" id="A0A073J2W5"/>
<dbReference type="PANTHER" id="PTHR22911:SF103">
    <property type="entry name" value="BLR2811 PROTEIN"/>
    <property type="match status" value="1"/>
</dbReference>
<keyword evidence="1" id="KW-0472">Membrane</keyword>
<feature type="transmembrane region" description="Helical" evidence="1">
    <location>
        <begin position="84"/>
        <end position="102"/>
    </location>
</feature>
<feature type="domain" description="EamA" evidence="2">
    <location>
        <begin position="14"/>
        <end position="147"/>
    </location>
</feature>
<feature type="transmembrane region" description="Helical" evidence="1">
    <location>
        <begin position="157"/>
        <end position="178"/>
    </location>
</feature>
<keyword evidence="1" id="KW-1133">Transmembrane helix</keyword>
<dbReference type="OrthoDB" id="9815809at2"/>
<feature type="transmembrane region" description="Helical" evidence="1">
    <location>
        <begin position="244"/>
        <end position="264"/>
    </location>
</feature>
<feature type="transmembrane region" description="Helical" evidence="1">
    <location>
        <begin position="270"/>
        <end position="287"/>
    </location>
</feature>
<keyword evidence="1" id="KW-0812">Transmembrane</keyword>
<comment type="caution">
    <text evidence="3">The sequence shown here is derived from an EMBL/GenBank/DDBJ whole genome shotgun (WGS) entry which is preliminary data.</text>
</comment>
<gene>
    <name evidence="3" type="ORF">SUH3_18125</name>
</gene>
<keyword evidence="4" id="KW-1185">Reference proteome</keyword>
<dbReference type="RefSeq" id="WP_037925308.1">
    <property type="nucleotide sequence ID" value="NZ_CP054599.1"/>
</dbReference>
<feature type="transmembrane region" description="Helical" evidence="1">
    <location>
        <begin position="12"/>
        <end position="29"/>
    </location>
</feature>
<evidence type="ECO:0000259" key="2">
    <source>
        <dbReference type="Pfam" id="PF00892"/>
    </source>
</evidence>
<evidence type="ECO:0000313" key="4">
    <source>
        <dbReference type="Proteomes" id="UP000027746"/>
    </source>
</evidence>
<dbReference type="PANTHER" id="PTHR22911">
    <property type="entry name" value="ACYL-MALONYL CONDENSING ENZYME-RELATED"/>
    <property type="match status" value="1"/>
</dbReference>